<name>A0A2M9X9P2_9LEPT</name>
<gene>
    <name evidence="1" type="ORF">CH357_15055</name>
</gene>
<comment type="caution">
    <text evidence="1">The sequence shown here is derived from an EMBL/GenBank/DDBJ whole genome shotgun (WGS) entry which is preliminary data.</text>
</comment>
<dbReference type="EMBL" id="NPDN01000008">
    <property type="protein sequence ID" value="PJZ24396.1"/>
    <property type="molecule type" value="Genomic_DNA"/>
</dbReference>
<accession>A0A2M9X9P2</accession>
<dbReference type="AlphaFoldDB" id="A0A2M9X9P2"/>
<keyword evidence="2" id="KW-1185">Reference proteome</keyword>
<reference evidence="1 2" key="1">
    <citation type="submission" date="2017-07" db="EMBL/GenBank/DDBJ databases">
        <title>Leptospira spp. isolated from tropical soils.</title>
        <authorList>
            <person name="Thibeaux R."/>
            <person name="Iraola G."/>
            <person name="Ferres I."/>
            <person name="Bierque E."/>
            <person name="Girault D."/>
            <person name="Soupe-Gilbert M.-E."/>
            <person name="Picardeau M."/>
            <person name="Goarant C."/>
        </authorList>
    </citation>
    <scope>NUCLEOTIDE SEQUENCE [LARGE SCALE GENOMIC DNA]</scope>
    <source>
        <strain evidence="1 2">MCA1-C-A1</strain>
    </source>
</reference>
<dbReference type="Proteomes" id="UP000232196">
    <property type="component" value="Unassembled WGS sequence"/>
</dbReference>
<sequence>MPNSADQQMDDNQKFITEVFKRIVQVVPFEEVAICWVGELYPDTVTKIFSSGAQHTDDQIPEAIVVEVQLIPFELVSTTAELPTATNKFKAGDQHTEYQLLSAPLA</sequence>
<protein>
    <submittedName>
        <fullName evidence="1">Uncharacterized protein</fullName>
    </submittedName>
</protein>
<evidence type="ECO:0000313" key="1">
    <source>
        <dbReference type="EMBL" id="PJZ24396.1"/>
    </source>
</evidence>
<organism evidence="1 2">
    <name type="scientific">Leptospira hartskeerlii</name>
    <dbReference type="NCBI Taxonomy" id="2023177"/>
    <lineage>
        <taxon>Bacteria</taxon>
        <taxon>Pseudomonadati</taxon>
        <taxon>Spirochaetota</taxon>
        <taxon>Spirochaetia</taxon>
        <taxon>Leptospirales</taxon>
        <taxon>Leptospiraceae</taxon>
        <taxon>Leptospira</taxon>
    </lineage>
</organism>
<proteinExistence type="predicted"/>
<evidence type="ECO:0000313" key="2">
    <source>
        <dbReference type="Proteomes" id="UP000232196"/>
    </source>
</evidence>